<comment type="caution">
    <text evidence="12">The sequence shown here is derived from an EMBL/GenBank/DDBJ whole genome shotgun (WGS) entry which is preliminary data.</text>
</comment>
<feature type="transmembrane region" description="Helical" evidence="10">
    <location>
        <begin position="492"/>
        <end position="513"/>
    </location>
</feature>
<dbReference type="InterPro" id="IPR051050">
    <property type="entry name" value="Lipid_II_flippase_MurJ/MviN"/>
</dbReference>
<feature type="transmembrane region" description="Helical" evidence="10">
    <location>
        <begin position="459"/>
        <end position="480"/>
    </location>
</feature>
<dbReference type="EMBL" id="DTHB01000060">
    <property type="protein sequence ID" value="HGB15634.1"/>
    <property type="molecule type" value="Genomic_DNA"/>
</dbReference>
<comment type="function">
    <text evidence="8 10 11">Involved in peptidoglycan biosynthesis. Transports lipid-linked peptidoglycan precursors from the inner to the outer leaflet of the cytoplasmic membrane.</text>
</comment>
<dbReference type="PANTHER" id="PTHR47019:SF1">
    <property type="entry name" value="LIPID II FLIPPASE MURJ"/>
    <property type="match status" value="1"/>
</dbReference>
<dbReference type="PIRSF" id="PIRSF002869">
    <property type="entry name" value="MviN"/>
    <property type="match status" value="1"/>
</dbReference>
<dbReference type="AlphaFoldDB" id="A0A7C3WS49"/>
<evidence type="ECO:0000256" key="10">
    <source>
        <dbReference type="HAMAP-Rule" id="MF_02078"/>
    </source>
</evidence>
<feature type="transmembrane region" description="Helical" evidence="10">
    <location>
        <begin position="139"/>
        <end position="161"/>
    </location>
</feature>
<evidence type="ECO:0000256" key="5">
    <source>
        <dbReference type="ARBA" id="ARBA00022984"/>
    </source>
</evidence>
<feature type="transmembrane region" description="Helical" evidence="10">
    <location>
        <begin position="368"/>
        <end position="391"/>
    </location>
</feature>
<evidence type="ECO:0000256" key="4">
    <source>
        <dbReference type="ARBA" id="ARBA00022960"/>
    </source>
</evidence>
<dbReference type="GO" id="GO:0071555">
    <property type="term" value="P:cell wall organization"/>
    <property type="evidence" value="ECO:0007669"/>
    <property type="project" value="UniProtKB-UniRule"/>
</dbReference>
<keyword evidence="6 10" id="KW-1133">Transmembrane helix</keyword>
<evidence type="ECO:0000256" key="9">
    <source>
        <dbReference type="ARBA" id="ARBA00061532"/>
    </source>
</evidence>
<dbReference type="Pfam" id="PF03023">
    <property type="entry name" value="MurJ"/>
    <property type="match status" value="1"/>
</dbReference>
<organism evidence="12">
    <name type="scientific">Desulfobacca acetoxidans</name>
    <dbReference type="NCBI Taxonomy" id="60893"/>
    <lineage>
        <taxon>Bacteria</taxon>
        <taxon>Pseudomonadati</taxon>
        <taxon>Thermodesulfobacteriota</taxon>
        <taxon>Desulfobaccia</taxon>
        <taxon>Desulfobaccales</taxon>
        <taxon>Desulfobaccaceae</taxon>
        <taxon>Desulfobacca</taxon>
    </lineage>
</organism>
<name>A0A7C3WS49_9BACT</name>
<dbReference type="NCBIfam" id="TIGR01695">
    <property type="entry name" value="murJ_mviN"/>
    <property type="match status" value="1"/>
</dbReference>
<keyword evidence="3 10" id="KW-0812">Transmembrane</keyword>
<dbReference type="GO" id="GO:0034204">
    <property type="term" value="P:lipid translocation"/>
    <property type="evidence" value="ECO:0007669"/>
    <property type="project" value="TreeGrafter"/>
</dbReference>
<keyword evidence="2 10" id="KW-1003">Cell membrane</keyword>
<feature type="transmembrane region" description="Helical" evidence="10">
    <location>
        <begin position="424"/>
        <end position="447"/>
    </location>
</feature>
<keyword evidence="7 10" id="KW-0472">Membrane</keyword>
<feature type="transmembrane region" description="Helical" evidence="10">
    <location>
        <begin position="197"/>
        <end position="222"/>
    </location>
</feature>
<evidence type="ECO:0000256" key="2">
    <source>
        <dbReference type="ARBA" id="ARBA00022475"/>
    </source>
</evidence>
<feature type="transmembrane region" description="Helical" evidence="10">
    <location>
        <begin position="287"/>
        <end position="306"/>
    </location>
</feature>
<feature type="transmembrane region" description="Helical" evidence="10">
    <location>
        <begin position="327"/>
        <end position="348"/>
    </location>
</feature>
<dbReference type="GO" id="GO:0005886">
    <property type="term" value="C:plasma membrane"/>
    <property type="evidence" value="ECO:0007669"/>
    <property type="project" value="UniProtKB-SubCell"/>
</dbReference>
<evidence type="ECO:0000256" key="6">
    <source>
        <dbReference type="ARBA" id="ARBA00022989"/>
    </source>
</evidence>
<feature type="transmembrane region" description="Helical" evidence="10">
    <location>
        <begin position="398"/>
        <end position="418"/>
    </location>
</feature>
<feature type="transmembrane region" description="Helical" evidence="10">
    <location>
        <begin position="93"/>
        <end position="119"/>
    </location>
</feature>
<comment type="pathway">
    <text evidence="10">Cell wall biogenesis; peptidoglycan biosynthesis.</text>
</comment>
<dbReference type="GO" id="GO:0008360">
    <property type="term" value="P:regulation of cell shape"/>
    <property type="evidence" value="ECO:0007669"/>
    <property type="project" value="UniProtKB-UniRule"/>
</dbReference>
<comment type="similarity">
    <text evidence="9 10 11">Belongs to the MurJ/MviN family.</text>
</comment>
<gene>
    <name evidence="10 12" type="primary">murJ</name>
    <name evidence="12" type="ORF">ENV62_10430</name>
</gene>
<dbReference type="UniPathway" id="UPA00219"/>
<dbReference type="HAMAP" id="MF_02078">
    <property type="entry name" value="MurJ_MviN"/>
    <property type="match status" value="1"/>
</dbReference>
<keyword evidence="4 10" id="KW-0133">Cell shape</keyword>
<dbReference type="CDD" id="cd13123">
    <property type="entry name" value="MATE_MurJ_like"/>
    <property type="match status" value="1"/>
</dbReference>
<dbReference type="GO" id="GO:0009252">
    <property type="term" value="P:peptidoglycan biosynthetic process"/>
    <property type="evidence" value="ECO:0007669"/>
    <property type="project" value="UniProtKB-UniRule"/>
</dbReference>
<evidence type="ECO:0000313" key="12">
    <source>
        <dbReference type="EMBL" id="HGB15634.1"/>
    </source>
</evidence>
<keyword evidence="5 10" id="KW-0573">Peptidoglycan synthesis</keyword>
<dbReference type="PRINTS" id="PR01806">
    <property type="entry name" value="VIRFACTRMVIN"/>
</dbReference>
<feature type="transmembrane region" description="Helical" evidence="10">
    <location>
        <begin position="168"/>
        <end position="191"/>
    </location>
</feature>
<evidence type="ECO:0000256" key="1">
    <source>
        <dbReference type="ARBA" id="ARBA00004651"/>
    </source>
</evidence>
<protein>
    <recommendedName>
        <fullName evidence="10">Probable lipid II flippase MurJ</fullName>
    </recommendedName>
</protein>
<evidence type="ECO:0000256" key="3">
    <source>
        <dbReference type="ARBA" id="ARBA00022692"/>
    </source>
</evidence>
<dbReference type="GO" id="GO:0015648">
    <property type="term" value="F:lipid-linked peptidoglycan transporter activity"/>
    <property type="evidence" value="ECO:0007669"/>
    <property type="project" value="UniProtKB-UniRule"/>
</dbReference>
<keyword evidence="10 11" id="KW-0813">Transport</keyword>
<comment type="subcellular location">
    <subcellularLocation>
        <location evidence="1 10">Cell membrane</location>
        <topology evidence="1 10">Multi-pass membrane protein</topology>
    </subcellularLocation>
</comment>
<reference evidence="12" key="1">
    <citation type="journal article" date="2020" name="mSystems">
        <title>Genome- and Community-Level Interaction Insights into Carbon Utilization and Element Cycling Functions of Hydrothermarchaeota in Hydrothermal Sediment.</title>
        <authorList>
            <person name="Zhou Z."/>
            <person name="Liu Y."/>
            <person name="Xu W."/>
            <person name="Pan J."/>
            <person name="Luo Z.H."/>
            <person name="Li M."/>
        </authorList>
    </citation>
    <scope>NUCLEOTIDE SEQUENCE [LARGE SCALE GENOMIC DNA]</scope>
    <source>
        <strain evidence="12">SpSt-776</strain>
    </source>
</reference>
<sequence>MNHQSSPQPTGTIARAAGAMSVAVFASRILGLVREQVLAGLFGAGYAIDAFVVAFRIPNLLRDLFAEGALSTAFVTVFTQYETQRGMARTWRLANNVIAWICIVVGVITAVGIAASPYLVKLMAPDFGRVSGKLALTTLMTRIMFPFLLLISLAALAMGILNARGKFFVPALASGFFNLGSIVTGVALSLVMPYFGAPAIVGMAWGTLIGGFLQLAVQVPLLRQVGYRPERVLDPKDEGLHQILKLMLPAVVGLSATQINVFINTFYAASCMEGSVSWLNYAYRLVHLPQGLFGVAVSVATLPVVSRFAAQNNLPALKGSFESALSLAFLLTVPAAFGLAALADPIIAVIFQHGRFTAWDTHQTAAALVYYSIGIFAFAGVKILVPVFYALNNTRIPVAGSFLTVGVNLLFINLTLAALQHRAIALSTSLSMVVNFLFLAIMLFRLVGGFRAGYVMVNLAKVTAASLAMAILVHWGYHWLVGWLGKGLAGKLLALLLVIAGGAGLYGILISWLRIPEFRDLAGDLKSRLKR</sequence>
<feature type="transmembrane region" description="Helical" evidence="10">
    <location>
        <begin position="37"/>
        <end position="58"/>
    </location>
</feature>
<accession>A0A7C3WS49</accession>
<evidence type="ECO:0000256" key="8">
    <source>
        <dbReference type="ARBA" id="ARBA00060041"/>
    </source>
</evidence>
<dbReference type="InterPro" id="IPR004268">
    <property type="entry name" value="MurJ"/>
</dbReference>
<evidence type="ECO:0000256" key="7">
    <source>
        <dbReference type="ARBA" id="ARBA00023136"/>
    </source>
</evidence>
<keyword evidence="10 11" id="KW-0961">Cell wall biogenesis/degradation</keyword>
<proteinExistence type="inferred from homology"/>
<dbReference type="PANTHER" id="PTHR47019">
    <property type="entry name" value="LIPID II FLIPPASE MURJ"/>
    <property type="match status" value="1"/>
</dbReference>
<evidence type="ECO:0000256" key="11">
    <source>
        <dbReference type="PIRNR" id="PIRNR002869"/>
    </source>
</evidence>
<feature type="transmembrane region" description="Helical" evidence="10">
    <location>
        <begin position="12"/>
        <end position="30"/>
    </location>
</feature>
<feature type="transmembrane region" description="Helical" evidence="10">
    <location>
        <begin position="243"/>
        <end position="267"/>
    </location>
</feature>